<dbReference type="PANTHER" id="PTHR31672">
    <property type="entry name" value="BNACNNG10540D PROTEIN"/>
    <property type="match status" value="1"/>
</dbReference>
<feature type="region of interest" description="Disordered" evidence="1">
    <location>
        <begin position="1"/>
        <end position="21"/>
    </location>
</feature>
<dbReference type="Pfam" id="PF00646">
    <property type="entry name" value="F-box"/>
    <property type="match status" value="1"/>
</dbReference>
<keyword evidence="4" id="KW-1185">Reference proteome</keyword>
<organism evidence="3 4">
    <name type="scientific">Eucalyptus globulus</name>
    <name type="common">Tasmanian blue gum</name>
    <dbReference type="NCBI Taxonomy" id="34317"/>
    <lineage>
        <taxon>Eukaryota</taxon>
        <taxon>Viridiplantae</taxon>
        <taxon>Streptophyta</taxon>
        <taxon>Embryophyta</taxon>
        <taxon>Tracheophyta</taxon>
        <taxon>Spermatophyta</taxon>
        <taxon>Magnoliopsida</taxon>
        <taxon>eudicotyledons</taxon>
        <taxon>Gunneridae</taxon>
        <taxon>Pentapetalae</taxon>
        <taxon>rosids</taxon>
        <taxon>malvids</taxon>
        <taxon>Myrtales</taxon>
        <taxon>Myrtaceae</taxon>
        <taxon>Myrtoideae</taxon>
        <taxon>Eucalypteae</taxon>
        <taxon>Eucalyptus</taxon>
    </lineage>
</organism>
<comment type="caution">
    <text evidence="3">The sequence shown here is derived from an EMBL/GenBank/DDBJ whole genome shotgun (WGS) entry which is preliminary data.</text>
</comment>
<dbReference type="InterPro" id="IPR036047">
    <property type="entry name" value="F-box-like_dom_sf"/>
</dbReference>
<evidence type="ECO:0000313" key="4">
    <source>
        <dbReference type="Proteomes" id="UP001634007"/>
    </source>
</evidence>
<evidence type="ECO:0000259" key="2">
    <source>
        <dbReference type="PROSITE" id="PS50181"/>
    </source>
</evidence>
<accession>A0ABD3IXJ5</accession>
<dbReference type="AlphaFoldDB" id="A0ABD3IXJ5"/>
<dbReference type="EMBL" id="JBJKBG010000010">
    <property type="protein sequence ID" value="KAL3718586.1"/>
    <property type="molecule type" value="Genomic_DNA"/>
</dbReference>
<proteinExistence type="predicted"/>
<evidence type="ECO:0000256" key="1">
    <source>
        <dbReference type="SAM" id="MobiDB-lite"/>
    </source>
</evidence>
<name>A0ABD3IXJ5_EUCGL</name>
<feature type="domain" description="F-box" evidence="2">
    <location>
        <begin position="20"/>
        <end position="65"/>
    </location>
</feature>
<dbReference type="InterPro" id="IPR001810">
    <property type="entry name" value="F-box_dom"/>
</dbReference>
<evidence type="ECO:0000313" key="3">
    <source>
        <dbReference type="EMBL" id="KAL3718586.1"/>
    </source>
</evidence>
<dbReference type="InterPro" id="IPR050796">
    <property type="entry name" value="SCF_F-box_component"/>
</dbReference>
<dbReference type="Proteomes" id="UP001634007">
    <property type="component" value="Unassembled WGS sequence"/>
</dbReference>
<reference evidence="3 4" key="1">
    <citation type="submission" date="2024-11" db="EMBL/GenBank/DDBJ databases">
        <title>Chromosome-level genome assembly of Eucalyptus globulus Labill. provides insights into its genome evolution.</title>
        <authorList>
            <person name="Li X."/>
        </authorList>
    </citation>
    <scope>NUCLEOTIDE SEQUENCE [LARGE SCALE GENOMIC DNA]</scope>
    <source>
        <strain evidence="3">CL2024</strain>
        <tissue evidence="3">Fresh tender leaves</tissue>
    </source>
</reference>
<gene>
    <name evidence="3" type="ORF">ACJRO7_003676</name>
</gene>
<dbReference type="SUPFAM" id="SSF81383">
    <property type="entry name" value="F-box domain"/>
    <property type="match status" value="1"/>
</dbReference>
<dbReference type="PROSITE" id="PS50181">
    <property type="entry name" value="FBOX"/>
    <property type="match status" value="1"/>
</dbReference>
<protein>
    <recommendedName>
        <fullName evidence="2">F-box domain-containing protein</fullName>
    </recommendedName>
</protein>
<sequence length="263" mass="29828">MSSYRSSPPHPPSSPRQCETQSTSSLPLGLIRIVLSHLPTIPLLKFRPVRREWRDTIDDPRFAALHAASDGASCHGLLCFDSGHGATYLLNPLTRGIFWLPNELHRLGIGVDRLNGRYKIVRVKSSIRAQGSWSWRYIASLLPSLLLGGPVLAAGSIHWSVAGGGRAVRISSFNVTKKEFASTPCPEPRDESMDVWAMEESGLWAKKYRIQKYRIPRMLPPCMPRWYNRYNEIDLLSIKMSKLVEKISFPFPTSLLKWKLIYK</sequence>